<proteinExistence type="predicted"/>
<sequence length="69" mass="7274">MRLMVVTSLSHAGENGAVFDPVNTLDKTGMGGGRYFTAARTWKSSIGNSRLTSAATENVVADALSEKRA</sequence>
<accession>A0A6N7W576</accession>
<dbReference type="RefSeq" id="WP_154542591.1">
    <property type="nucleotide sequence ID" value="NZ_VULO01000001.1"/>
</dbReference>
<gene>
    <name evidence="1" type="ORF">FYJ24_00545</name>
</gene>
<evidence type="ECO:0000313" key="1">
    <source>
        <dbReference type="EMBL" id="MSS83278.1"/>
    </source>
</evidence>
<dbReference type="AlphaFoldDB" id="A0A6N7W576"/>
<name>A0A6N7W576_9ACTO</name>
<protein>
    <submittedName>
        <fullName evidence="1">Uncharacterized protein</fullName>
    </submittedName>
</protein>
<comment type="caution">
    <text evidence="1">The sequence shown here is derived from an EMBL/GenBank/DDBJ whole genome shotgun (WGS) entry which is preliminary data.</text>
</comment>
<keyword evidence="2" id="KW-1185">Reference proteome</keyword>
<reference evidence="1 2" key="1">
    <citation type="submission" date="2019-08" db="EMBL/GenBank/DDBJ databases">
        <title>In-depth cultivation of the pig gut microbiome towards novel bacterial diversity and tailored functional studies.</title>
        <authorList>
            <person name="Wylensek D."/>
            <person name="Hitch T.C.A."/>
            <person name="Clavel T."/>
        </authorList>
    </citation>
    <scope>NUCLEOTIDE SEQUENCE [LARGE SCALE GENOMIC DNA]</scope>
    <source>
        <strain evidence="1 2">WB03_NA08</strain>
    </source>
</reference>
<evidence type="ECO:0000313" key="2">
    <source>
        <dbReference type="Proteomes" id="UP000470875"/>
    </source>
</evidence>
<dbReference type="EMBL" id="VULO01000001">
    <property type="protein sequence ID" value="MSS83278.1"/>
    <property type="molecule type" value="Genomic_DNA"/>
</dbReference>
<dbReference type="Proteomes" id="UP000470875">
    <property type="component" value="Unassembled WGS sequence"/>
</dbReference>
<organism evidence="1 2">
    <name type="scientific">Scrofimicrobium canadense</name>
    <dbReference type="NCBI Taxonomy" id="2652290"/>
    <lineage>
        <taxon>Bacteria</taxon>
        <taxon>Bacillati</taxon>
        <taxon>Actinomycetota</taxon>
        <taxon>Actinomycetes</taxon>
        <taxon>Actinomycetales</taxon>
        <taxon>Actinomycetaceae</taxon>
        <taxon>Scrofimicrobium</taxon>
    </lineage>
</organism>